<name>A0A2P2P6Y5_RHIMU</name>
<reference evidence="2" key="1">
    <citation type="submission" date="2018-02" db="EMBL/GenBank/DDBJ databases">
        <title>Rhizophora mucronata_Transcriptome.</title>
        <authorList>
            <person name="Meera S.P."/>
            <person name="Sreeshan A."/>
            <person name="Augustine A."/>
        </authorList>
    </citation>
    <scope>NUCLEOTIDE SEQUENCE</scope>
    <source>
        <tissue evidence="2">Leaf</tissue>
    </source>
</reference>
<dbReference type="AlphaFoldDB" id="A0A2P2P6Y5"/>
<accession>A0A2P2P6Y5</accession>
<dbReference type="EMBL" id="GGEC01070008">
    <property type="protein sequence ID" value="MBX50492.1"/>
    <property type="molecule type" value="Transcribed_RNA"/>
</dbReference>
<organism evidence="2">
    <name type="scientific">Rhizophora mucronata</name>
    <name type="common">Asiatic mangrove</name>
    <dbReference type="NCBI Taxonomy" id="61149"/>
    <lineage>
        <taxon>Eukaryota</taxon>
        <taxon>Viridiplantae</taxon>
        <taxon>Streptophyta</taxon>
        <taxon>Embryophyta</taxon>
        <taxon>Tracheophyta</taxon>
        <taxon>Spermatophyta</taxon>
        <taxon>Magnoliopsida</taxon>
        <taxon>eudicotyledons</taxon>
        <taxon>Gunneridae</taxon>
        <taxon>Pentapetalae</taxon>
        <taxon>rosids</taxon>
        <taxon>fabids</taxon>
        <taxon>Malpighiales</taxon>
        <taxon>Rhizophoraceae</taxon>
        <taxon>Rhizophora</taxon>
    </lineage>
</organism>
<evidence type="ECO:0000256" key="1">
    <source>
        <dbReference type="SAM" id="SignalP"/>
    </source>
</evidence>
<keyword evidence="1" id="KW-0732">Signal</keyword>
<feature type="signal peptide" evidence="1">
    <location>
        <begin position="1"/>
        <end position="19"/>
    </location>
</feature>
<proteinExistence type="predicted"/>
<sequence length="39" mass="3941">MGGCCGCGWWDWLIIAVLAGSGVDSGGNEGGRVEEVADN</sequence>
<protein>
    <submittedName>
        <fullName evidence="2">Phaseolin G-box binding protein PG2</fullName>
    </submittedName>
</protein>
<feature type="chain" id="PRO_5015152377" evidence="1">
    <location>
        <begin position="20"/>
        <end position="39"/>
    </location>
</feature>
<evidence type="ECO:0000313" key="2">
    <source>
        <dbReference type="EMBL" id="MBX50492.1"/>
    </source>
</evidence>